<reference evidence="5" key="1">
    <citation type="submission" date="2018-05" db="EMBL/GenBank/DDBJ databases">
        <authorList>
            <person name="Lanie J.A."/>
            <person name="Ng W.-L."/>
            <person name="Kazmierczak K.M."/>
            <person name="Andrzejewski T.M."/>
            <person name="Davidsen T.M."/>
            <person name="Wayne K.J."/>
            <person name="Tettelin H."/>
            <person name="Glass J.I."/>
            <person name="Rusch D."/>
            <person name="Podicherti R."/>
            <person name="Tsui H.-C.T."/>
            <person name="Winkler M.E."/>
        </authorList>
    </citation>
    <scope>NUCLEOTIDE SEQUENCE</scope>
</reference>
<dbReference type="InterPro" id="IPR013328">
    <property type="entry name" value="6PGD_dom2"/>
</dbReference>
<evidence type="ECO:0000256" key="1">
    <source>
        <dbReference type="ARBA" id="ARBA00023002"/>
    </source>
</evidence>
<proteinExistence type="predicted"/>
<dbReference type="Gene3D" id="3.40.50.720">
    <property type="entry name" value="NAD(P)-binding Rossmann-like Domain"/>
    <property type="match status" value="1"/>
</dbReference>
<dbReference type="EMBL" id="UINC01070752">
    <property type="protein sequence ID" value="SVC05140.1"/>
    <property type="molecule type" value="Genomic_DNA"/>
</dbReference>
<feature type="domain" description="6-phosphogluconate dehydrogenase NADP-binding" evidence="3">
    <location>
        <begin position="2"/>
        <end position="161"/>
    </location>
</feature>
<dbReference type="InterPro" id="IPR006115">
    <property type="entry name" value="6PGDH_NADP-bd"/>
</dbReference>
<dbReference type="Gene3D" id="1.10.1040.10">
    <property type="entry name" value="N-(1-d-carboxylethyl)-l-norvaline Dehydrogenase, domain 2"/>
    <property type="match status" value="1"/>
</dbReference>
<dbReference type="InterPro" id="IPR029154">
    <property type="entry name" value="HIBADH-like_NADP-bd"/>
</dbReference>
<evidence type="ECO:0008006" key="6">
    <source>
        <dbReference type="Google" id="ProtNLM"/>
    </source>
</evidence>
<dbReference type="InterPro" id="IPR008927">
    <property type="entry name" value="6-PGluconate_DH-like_C_sf"/>
</dbReference>
<dbReference type="Pfam" id="PF03446">
    <property type="entry name" value="NAD_binding_2"/>
    <property type="match status" value="1"/>
</dbReference>
<name>A0A382IZG0_9ZZZZ</name>
<keyword evidence="2" id="KW-0520">NAD</keyword>
<sequence length="299" mass="31742">MKVGFIGIGLMGQHMVKHIINAGHDLFVYDINKEAANEIVAMGAIFAENPAQVARSTEVVFTSLPRPQDVEEVTLGEGGLLSGASQNTTHFDLSTTDPDTIRNVASLYQQKGATILDAPVSGGTVGSEKGTLCIMVGGDQTKYEKYKPILDVMGSEIMYCGEIGSGAVCKIANNLIGMTLGVVLSEALSMGVKAGVDPMILYNAISASTGNTAHMKSYPDTLFKGNFEPGFKLDLGAKDVGLATDLGRKLRVPMKVSNLIQQTYINAQNKGLGQESTLAIAKLQEEISGVEIRIKDKAN</sequence>
<evidence type="ECO:0000313" key="5">
    <source>
        <dbReference type="EMBL" id="SVC05140.1"/>
    </source>
</evidence>
<dbReference type="GO" id="GO:0051287">
    <property type="term" value="F:NAD binding"/>
    <property type="evidence" value="ECO:0007669"/>
    <property type="project" value="InterPro"/>
</dbReference>
<protein>
    <recommendedName>
        <fullName evidence="6">6-phosphogluconate dehydrogenase NADP-binding domain-containing protein</fullName>
    </recommendedName>
</protein>
<dbReference type="AlphaFoldDB" id="A0A382IZG0"/>
<dbReference type="PANTHER" id="PTHR22981">
    <property type="entry name" value="3-HYDROXYISOBUTYRATE DEHYDROGENASE-RELATED"/>
    <property type="match status" value="1"/>
</dbReference>
<dbReference type="PIRSF" id="PIRSF000103">
    <property type="entry name" value="HIBADH"/>
    <property type="match status" value="1"/>
</dbReference>
<dbReference type="GO" id="GO:0050661">
    <property type="term" value="F:NADP binding"/>
    <property type="evidence" value="ECO:0007669"/>
    <property type="project" value="InterPro"/>
</dbReference>
<dbReference type="PANTHER" id="PTHR22981:SF7">
    <property type="entry name" value="3-HYDROXYISOBUTYRATE DEHYDROGENASE, MITOCHONDRIAL"/>
    <property type="match status" value="1"/>
</dbReference>
<dbReference type="InterPro" id="IPR015815">
    <property type="entry name" value="HIBADH-related"/>
</dbReference>
<evidence type="ECO:0000256" key="2">
    <source>
        <dbReference type="ARBA" id="ARBA00023027"/>
    </source>
</evidence>
<evidence type="ECO:0000259" key="3">
    <source>
        <dbReference type="Pfam" id="PF03446"/>
    </source>
</evidence>
<dbReference type="SUPFAM" id="SSF51735">
    <property type="entry name" value="NAD(P)-binding Rossmann-fold domains"/>
    <property type="match status" value="1"/>
</dbReference>
<evidence type="ECO:0000259" key="4">
    <source>
        <dbReference type="Pfam" id="PF14833"/>
    </source>
</evidence>
<dbReference type="GO" id="GO:0016616">
    <property type="term" value="F:oxidoreductase activity, acting on the CH-OH group of donors, NAD or NADP as acceptor"/>
    <property type="evidence" value="ECO:0007669"/>
    <property type="project" value="TreeGrafter"/>
</dbReference>
<dbReference type="Pfam" id="PF14833">
    <property type="entry name" value="NAD_binding_11"/>
    <property type="match status" value="1"/>
</dbReference>
<organism evidence="5">
    <name type="scientific">marine metagenome</name>
    <dbReference type="NCBI Taxonomy" id="408172"/>
    <lineage>
        <taxon>unclassified sequences</taxon>
        <taxon>metagenomes</taxon>
        <taxon>ecological metagenomes</taxon>
    </lineage>
</organism>
<keyword evidence="1" id="KW-0560">Oxidoreductase</keyword>
<feature type="domain" description="3-hydroxyisobutyrate dehydrogenase-like NAD-binding" evidence="4">
    <location>
        <begin position="164"/>
        <end position="283"/>
    </location>
</feature>
<accession>A0A382IZG0</accession>
<dbReference type="InterPro" id="IPR036291">
    <property type="entry name" value="NAD(P)-bd_dom_sf"/>
</dbReference>
<dbReference type="SUPFAM" id="SSF48179">
    <property type="entry name" value="6-phosphogluconate dehydrogenase C-terminal domain-like"/>
    <property type="match status" value="1"/>
</dbReference>
<gene>
    <name evidence="5" type="ORF">METZ01_LOCUS257994</name>
</gene>